<dbReference type="OrthoDB" id="1654978at2"/>
<dbReference type="Proteomes" id="UP000050911">
    <property type="component" value="Unassembled WGS sequence"/>
</dbReference>
<comment type="caution">
    <text evidence="6">The sequence shown here is derived from an EMBL/GenBank/DDBJ whole genome shotgun (WGS) entry which is preliminary data.</text>
</comment>
<dbReference type="Pfam" id="PF00877">
    <property type="entry name" value="NLPC_P60"/>
    <property type="match status" value="1"/>
</dbReference>
<evidence type="ECO:0000313" key="6">
    <source>
        <dbReference type="EMBL" id="KRK49517.1"/>
    </source>
</evidence>
<dbReference type="PANTHER" id="PTHR47053:SF3">
    <property type="entry name" value="GAMMA-D-GLUTAMYL-L-LYSINE DIPEPTIDYL-PEPTIDASE"/>
    <property type="match status" value="1"/>
</dbReference>
<dbReference type="PROSITE" id="PS51935">
    <property type="entry name" value="NLPC_P60"/>
    <property type="match status" value="1"/>
</dbReference>
<dbReference type="EMBL" id="AZCX01000001">
    <property type="protein sequence ID" value="KRK49517.1"/>
    <property type="molecule type" value="Genomic_DNA"/>
</dbReference>
<dbReference type="GO" id="GO:0008234">
    <property type="term" value="F:cysteine-type peptidase activity"/>
    <property type="evidence" value="ECO:0007669"/>
    <property type="project" value="UniProtKB-KW"/>
</dbReference>
<dbReference type="SUPFAM" id="SSF54001">
    <property type="entry name" value="Cysteine proteinases"/>
    <property type="match status" value="1"/>
</dbReference>
<dbReference type="InterPro" id="IPR057812">
    <property type="entry name" value="SH3_YKFC_2nd"/>
</dbReference>
<proteinExistence type="inferred from homology"/>
<feature type="domain" description="NlpC/P60" evidence="5">
    <location>
        <begin position="170"/>
        <end position="294"/>
    </location>
</feature>
<keyword evidence="7" id="KW-1185">Reference proteome</keyword>
<dbReference type="InterPro" id="IPR000064">
    <property type="entry name" value="NLP_P60_dom"/>
</dbReference>
<evidence type="ECO:0000256" key="3">
    <source>
        <dbReference type="ARBA" id="ARBA00022801"/>
    </source>
</evidence>
<evidence type="ECO:0000259" key="5">
    <source>
        <dbReference type="PROSITE" id="PS51935"/>
    </source>
</evidence>
<dbReference type="PATRIC" id="fig|1302272.5.peg.447"/>
<name>A0A0R1HRR1_9LACO</name>
<dbReference type="STRING" id="1302272.FC96_GL000449"/>
<keyword evidence="3" id="KW-0378">Hydrolase</keyword>
<evidence type="ECO:0000256" key="1">
    <source>
        <dbReference type="ARBA" id="ARBA00007074"/>
    </source>
</evidence>
<gene>
    <name evidence="6" type="ORF">FC96_GL000449</name>
</gene>
<evidence type="ECO:0000313" key="7">
    <source>
        <dbReference type="Proteomes" id="UP000050911"/>
    </source>
</evidence>
<keyword evidence="4" id="KW-0788">Thiol protease</keyword>
<dbReference type="RefSeq" id="WP_054659700.1">
    <property type="nucleotide sequence ID" value="NZ_AZCX01000001.1"/>
</dbReference>
<reference evidence="6 7" key="1">
    <citation type="journal article" date="2015" name="Genome Announc.">
        <title>Expanding the biotechnology potential of lactobacilli through comparative genomics of 213 strains and associated genera.</title>
        <authorList>
            <person name="Sun Z."/>
            <person name="Harris H.M."/>
            <person name="McCann A."/>
            <person name="Guo C."/>
            <person name="Argimon S."/>
            <person name="Zhang W."/>
            <person name="Yang X."/>
            <person name="Jeffery I.B."/>
            <person name="Cooney J.C."/>
            <person name="Kagawa T.F."/>
            <person name="Liu W."/>
            <person name="Song Y."/>
            <person name="Salvetti E."/>
            <person name="Wrobel A."/>
            <person name="Rasinkangas P."/>
            <person name="Parkhill J."/>
            <person name="Rea M.C."/>
            <person name="O'Sullivan O."/>
            <person name="Ritari J."/>
            <person name="Douillard F.P."/>
            <person name="Paul Ross R."/>
            <person name="Yang R."/>
            <person name="Briner A.E."/>
            <person name="Felis G.E."/>
            <person name="de Vos W.M."/>
            <person name="Barrangou R."/>
            <person name="Klaenhammer T.R."/>
            <person name="Caufield P.W."/>
            <person name="Cui Y."/>
            <person name="Zhang H."/>
            <person name="O'Toole P.W."/>
        </authorList>
    </citation>
    <scope>NUCLEOTIDE SEQUENCE [LARGE SCALE GENOMIC DNA]</scope>
    <source>
        <strain evidence="6 7">JCM 15530</strain>
    </source>
</reference>
<sequence>MKLKRVVVPVATVWTSSTAPREIDAPALKGDVQQWVADMSDADSITLGDGNRIATQVLFNDEVLVLSEAGDWSEIVVPSQADDSDVRGYPGWVKTALLTEIAPDAVTTTQVTVASPLTTLFDDHHDPLLTVSMGTRFSQLDITADAVKVATPLGPGYIDKESIAMPFADLAMNERLVAMGRQFLGLRYLWGGISAYGFDCSGFVYTLHRVLGFELPRDADDQYYNGQPVAAENLQPGDLLFFAYEHGHGRIHHVGMYIGHGQMIQSRTLGKQVDIATLTELRYAPEYVGARRYWRA</sequence>
<protein>
    <submittedName>
        <fullName evidence="6">NLP P60 protein</fullName>
    </submittedName>
</protein>
<dbReference type="AlphaFoldDB" id="A0A0R1HRR1"/>
<dbReference type="InterPro" id="IPR051202">
    <property type="entry name" value="Peptidase_C40"/>
</dbReference>
<dbReference type="Gene3D" id="3.90.1720.10">
    <property type="entry name" value="endopeptidase domain like (from Nostoc punctiforme)"/>
    <property type="match status" value="1"/>
</dbReference>
<evidence type="ECO:0000256" key="2">
    <source>
        <dbReference type="ARBA" id="ARBA00022670"/>
    </source>
</evidence>
<dbReference type="GO" id="GO:0006508">
    <property type="term" value="P:proteolysis"/>
    <property type="evidence" value="ECO:0007669"/>
    <property type="project" value="UniProtKB-KW"/>
</dbReference>
<comment type="similarity">
    <text evidence="1">Belongs to the peptidase C40 family.</text>
</comment>
<organism evidence="6 7">
    <name type="scientific">Secundilactobacillus kimchicus JCM 15530</name>
    <dbReference type="NCBI Taxonomy" id="1302272"/>
    <lineage>
        <taxon>Bacteria</taxon>
        <taxon>Bacillati</taxon>
        <taxon>Bacillota</taxon>
        <taxon>Bacilli</taxon>
        <taxon>Lactobacillales</taxon>
        <taxon>Lactobacillaceae</taxon>
        <taxon>Secundilactobacillus</taxon>
    </lineage>
</organism>
<dbReference type="InterPro" id="IPR038765">
    <property type="entry name" value="Papain-like_cys_pep_sf"/>
</dbReference>
<accession>A0A0R1HRR1</accession>
<keyword evidence="2" id="KW-0645">Protease</keyword>
<dbReference type="Gene3D" id="2.30.30.40">
    <property type="entry name" value="SH3 Domains"/>
    <property type="match status" value="2"/>
</dbReference>
<evidence type="ECO:0000256" key="4">
    <source>
        <dbReference type="ARBA" id="ARBA00022807"/>
    </source>
</evidence>
<dbReference type="PANTHER" id="PTHR47053">
    <property type="entry name" value="MUREIN DD-ENDOPEPTIDASE MEPH-RELATED"/>
    <property type="match status" value="1"/>
</dbReference>
<dbReference type="Pfam" id="PF23795">
    <property type="entry name" value="SH3_YKFC_2nd"/>
    <property type="match status" value="1"/>
</dbReference>